<evidence type="ECO:0000313" key="3">
    <source>
        <dbReference type="Proteomes" id="UP000015106"/>
    </source>
</evidence>
<name>A0A8R7QDV3_TRIUA</name>
<dbReference type="EnsemblPlants" id="TuG1812G0500001626.01.T01">
    <property type="protein sequence ID" value="TuG1812G0500001626.01.T01.cds302874"/>
    <property type="gene ID" value="TuG1812G0500001626.01"/>
</dbReference>
<sequence>MSLRPQVRHGKWPPPYCSSSIHRARRIHDDLLSPILFSALVGVCEVLHGQPREFDSAVPCAPALPPPTRGGLAPSHHLRTAAAVTHLPQSHRAAPPATPPQPHVRSSAGVRHPSSFTSSCSDGSPLPSPVFDSR</sequence>
<evidence type="ECO:0000313" key="2">
    <source>
        <dbReference type="EnsemblPlants" id="TuG1812G0500001626.01.T01.cds302874"/>
    </source>
</evidence>
<dbReference type="AlphaFoldDB" id="A0A8R7QDV3"/>
<dbReference type="Gramene" id="TuG1812G0500001626.01.T01">
    <property type="protein sequence ID" value="TuG1812G0500001626.01.T01.cds302874"/>
    <property type="gene ID" value="TuG1812G0500001626.01"/>
</dbReference>
<reference evidence="3" key="1">
    <citation type="journal article" date="2013" name="Nature">
        <title>Draft genome of the wheat A-genome progenitor Triticum urartu.</title>
        <authorList>
            <person name="Ling H.Q."/>
            <person name="Zhao S."/>
            <person name="Liu D."/>
            <person name="Wang J."/>
            <person name="Sun H."/>
            <person name="Zhang C."/>
            <person name="Fan H."/>
            <person name="Li D."/>
            <person name="Dong L."/>
            <person name="Tao Y."/>
            <person name="Gao C."/>
            <person name="Wu H."/>
            <person name="Li Y."/>
            <person name="Cui Y."/>
            <person name="Guo X."/>
            <person name="Zheng S."/>
            <person name="Wang B."/>
            <person name="Yu K."/>
            <person name="Liang Q."/>
            <person name="Yang W."/>
            <person name="Lou X."/>
            <person name="Chen J."/>
            <person name="Feng M."/>
            <person name="Jian J."/>
            <person name="Zhang X."/>
            <person name="Luo G."/>
            <person name="Jiang Y."/>
            <person name="Liu J."/>
            <person name="Wang Z."/>
            <person name="Sha Y."/>
            <person name="Zhang B."/>
            <person name="Wu H."/>
            <person name="Tang D."/>
            <person name="Shen Q."/>
            <person name="Xue P."/>
            <person name="Zou S."/>
            <person name="Wang X."/>
            <person name="Liu X."/>
            <person name="Wang F."/>
            <person name="Yang Y."/>
            <person name="An X."/>
            <person name="Dong Z."/>
            <person name="Zhang K."/>
            <person name="Zhang X."/>
            <person name="Luo M.C."/>
            <person name="Dvorak J."/>
            <person name="Tong Y."/>
            <person name="Wang J."/>
            <person name="Yang H."/>
            <person name="Li Z."/>
            <person name="Wang D."/>
            <person name="Zhang A."/>
            <person name="Wang J."/>
        </authorList>
    </citation>
    <scope>NUCLEOTIDE SEQUENCE</scope>
    <source>
        <strain evidence="3">cv. G1812</strain>
    </source>
</reference>
<proteinExistence type="predicted"/>
<organism evidence="2 3">
    <name type="scientific">Triticum urartu</name>
    <name type="common">Red wild einkorn</name>
    <name type="synonym">Crithodium urartu</name>
    <dbReference type="NCBI Taxonomy" id="4572"/>
    <lineage>
        <taxon>Eukaryota</taxon>
        <taxon>Viridiplantae</taxon>
        <taxon>Streptophyta</taxon>
        <taxon>Embryophyta</taxon>
        <taxon>Tracheophyta</taxon>
        <taxon>Spermatophyta</taxon>
        <taxon>Magnoliopsida</taxon>
        <taxon>Liliopsida</taxon>
        <taxon>Poales</taxon>
        <taxon>Poaceae</taxon>
        <taxon>BOP clade</taxon>
        <taxon>Pooideae</taxon>
        <taxon>Triticodae</taxon>
        <taxon>Triticeae</taxon>
        <taxon>Triticinae</taxon>
        <taxon>Triticum</taxon>
    </lineage>
</organism>
<feature type="region of interest" description="Disordered" evidence="1">
    <location>
        <begin position="87"/>
        <end position="134"/>
    </location>
</feature>
<protein>
    <submittedName>
        <fullName evidence="2">Uncharacterized protein</fullName>
    </submittedName>
</protein>
<accession>A0A8R7QDV3</accession>
<keyword evidence="3" id="KW-1185">Reference proteome</keyword>
<dbReference type="Proteomes" id="UP000015106">
    <property type="component" value="Chromosome 5"/>
</dbReference>
<reference evidence="2" key="2">
    <citation type="submission" date="2018-03" db="EMBL/GenBank/DDBJ databases">
        <title>The Triticum urartu genome reveals the dynamic nature of wheat genome evolution.</title>
        <authorList>
            <person name="Ling H."/>
            <person name="Ma B."/>
            <person name="Shi X."/>
            <person name="Liu H."/>
            <person name="Dong L."/>
            <person name="Sun H."/>
            <person name="Cao Y."/>
            <person name="Gao Q."/>
            <person name="Zheng S."/>
            <person name="Li Y."/>
            <person name="Yu Y."/>
            <person name="Du H."/>
            <person name="Qi M."/>
            <person name="Li Y."/>
            <person name="Yu H."/>
            <person name="Cui Y."/>
            <person name="Wang N."/>
            <person name="Chen C."/>
            <person name="Wu H."/>
            <person name="Zhao Y."/>
            <person name="Zhang J."/>
            <person name="Li Y."/>
            <person name="Zhou W."/>
            <person name="Zhang B."/>
            <person name="Hu W."/>
            <person name="Eijk M."/>
            <person name="Tang J."/>
            <person name="Witsenboer H."/>
            <person name="Zhao S."/>
            <person name="Li Z."/>
            <person name="Zhang A."/>
            <person name="Wang D."/>
            <person name="Liang C."/>
        </authorList>
    </citation>
    <scope>NUCLEOTIDE SEQUENCE [LARGE SCALE GENOMIC DNA]</scope>
    <source>
        <strain evidence="2">cv. G1812</strain>
    </source>
</reference>
<reference evidence="2" key="3">
    <citation type="submission" date="2022-06" db="UniProtKB">
        <authorList>
            <consortium name="EnsemblPlants"/>
        </authorList>
    </citation>
    <scope>IDENTIFICATION</scope>
</reference>
<evidence type="ECO:0000256" key="1">
    <source>
        <dbReference type="SAM" id="MobiDB-lite"/>
    </source>
</evidence>